<dbReference type="GO" id="GO:0005886">
    <property type="term" value="C:plasma membrane"/>
    <property type="evidence" value="ECO:0007669"/>
    <property type="project" value="TreeGrafter"/>
</dbReference>
<dbReference type="InterPro" id="IPR007831">
    <property type="entry name" value="T2SS_GspE_N"/>
</dbReference>
<dbReference type="InterPro" id="IPR003593">
    <property type="entry name" value="AAA+_ATPase"/>
</dbReference>
<dbReference type="Pfam" id="PF00437">
    <property type="entry name" value="T2SSE"/>
    <property type="match status" value="1"/>
</dbReference>
<dbReference type="PATRIC" id="fig|1618569.3.peg.811"/>
<dbReference type="SMART" id="SM00382">
    <property type="entry name" value="AAA"/>
    <property type="match status" value="1"/>
</dbReference>
<dbReference type="Gene3D" id="3.40.50.300">
    <property type="entry name" value="P-loop containing nucleotide triphosphate hydrolases"/>
    <property type="match status" value="1"/>
</dbReference>
<dbReference type="PANTHER" id="PTHR30258">
    <property type="entry name" value="TYPE II SECRETION SYSTEM PROTEIN GSPE-RELATED"/>
    <property type="match status" value="1"/>
</dbReference>
<dbReference type="GO" id="GO:0005524">
    <property type="term" value="F:ATP binding"/>
    <property type="evidence" value="ECO:0007669"/>
    <property type="project" value="UniProtKB-KW"/>
</dbReference>
<protein>
    <submittedName>
        <fullName evidence="5">Type IV-A pilus assembly ATPase PilB</fullName>
    </submittedName>
</protein>
<comment type="similarity">
    <text evidence="1">Belongs to the GSP E family.</text>
</comment>
<dbReference type="FunFam" id="3.40.50.300:FF:000398">
    <property type="entry name" value="Type IV pilus assembly ATPase PilB"/>
    <property type="match status" value="1"/>
</dbReference>
<dbReference type="AlphaFoldDB" id="A0A0G0KFH0"/>
<evidence type="ECO:0000256" key="2">
    <source>
        <dbReference type="ARBA" id="ARBA00022741"/>
    </source>
</evidence>
<dbReference type="Gene3D" id="3.30.450.90">
    <property type="match status" value="1"/>
</dbReference>
<dbReference type="GO" id="GO:0016887">
    <property type="term" value="F:ATP hydrolysis activity"/>
    <property type="evidence" value="ECO:0007669"/>
    <property type="project" value="TreeGrafter"/>
</dbReference>
<dbReference type="PANTHER" id="PTHR30258:SF1">
    <property type="entry name" value="PROTEIN TRANSPORT PROTEIN HOFB HOMOLOG"/>
    <property type="match status" value="1"/>
</dbReference>
<dbReference type="FunFam" id="3.30.450.90:FF:000001">
    <property type="entry name" value="Type II secretion system ATPase GspE"/>
    <property type="match status" value="1"/>
</dbReference>
<proteinExistence type="inferred from homology"/>
<evidence type="ECO:0000313" key="5">
    <source>
        <dbReference type="EMBL" id="KKQ74210.1"/>
    </source>
</evidence>
<accession>A0A0G0KFH0</accession>
<dbReference type="InterPro" id="IPR037257">
    <property type="entry name" value="T2SS_E_N_sf"/>
</dbReference>
<dbReference type="InterPro" id="IPR027417">
    <property type="entry name" value="P-loop_NTPase"/>
</dbReference>
<dbReference type="Gene3D" id="3.30.300.160">
    <property type="entry name" value="Type II secretion system, protein E, N-terminal domain"/>
    <property type="match status" value="1"/>
</dbReference>
<evidence type="ECO:0000256" key="1">
    <source>
        <dbReference type="ARBA" id="ARBA00006611"/>
    </source>
</evidence>
<name>A0A0G0KFH0_9BACT</name>
<dbReference type="SUPFAM" id="SSF52540">
    <property type="entry name" value="P-loop containing nucleoside triphosphate hydrolases"/>
    <property type="match status" value="1"/>
</dbReference>
<dbReference type="CDD" id="cd01129">
    <property type="entry name" value="PulE-GspE-like"/>
    <property type="match status" value="1"/>
</dbReference>
<dbReference type="Proteomes" id="UP000034181">
    <property type="component" value="Unassembled WGS sequence"/>
</dbReference>
<dbReference type="EMBL" id="LBUZ01000038">
    <property type="protein sequence ID" value="KKQ74210.1"/>
    <property type="molecule type" value="Genomic_DNA"/>
</dbReference>
<organism evidence="5 6">
    <name type="scientific">Candidatus Woesebacteria bacterium GW2011_GWB1_38_5b</name>
    <dbReference type="NCBI Taxonomy" id="1618569"/>
    <lineage>
        <taxon>Bacteria</taxon>
        <taxon>Candidatus Woeseibacteriota</taxon>
    </lineage>
</organism>
<dbReference type="SUPFAM" id="SSF160246">
    <property type="entry name" value="EspE N-terminal domain-like"/>
    <property type="match status" value="1"/>
</dbReference>
<comment type="caution">
    <text evidence="5">The sequence shown here is derived from an EMBL/GenBank/DDBJ whole genome shotgun (WGS) entry which is preliminary data.</text>
</comment>
<evidence type="ECO:0000313" key="6">
    <source>
        <dbReference type="Proteomes" id="UP000034181"/>
    </source>
</evidence>
<sequence>MPATSQSFNQVNNISDILLSEHLINQNQYKEIKLKAATDGISEEQVIVSLGFVNEDKLSEIKANMLGVPYISLDSTSFSPQALSLIPQAVVQRFNLIPFSYDDRAKTLSIAMANPVDLDGLSFVRQKTGLNIKAFAASPSAIKQAIDIQYRQEIVGQVGEALKETEEQSTTKTVDSTQIAQIIKEAPIAKIVSTILEYAVKSRSSDVHIEPQEERVRVRYRIDGILYDRLSLPKTVQESVISRIKILSEMKIDEHRIPQDGRFNFKIDDKEVDLRISVLPASHGEKIVIRLLRKSGGIPNLEELGLWGTALRNLKINMLRPHGIIIICGPTGSGKTTTLYSVLNQINSTKVNIVTLEDPIEYELSGINQVQINPAVGLTFATGLRSFLRQDPNIILVGEIRDKETTELAIQAALTGHLVFSSLHTSNASGVLPRLLDLGAETFLLASTMNAVVGQRIVRRICSSCKVSLPPPNEVTESIKKELGPLMPPGAVTIYKGKGCNECGGSGYLGRMGIFEVMPINEEIANLILKRADSYTLENVAVRQGMITMKQDGYLKVLKGVTTIEEVLRVAQE</sequence>
<evidence type="ECO:0000259" key="4">
    <source>
        <dbReference type="SMART" id="SM00382"/>
    </source>
</evidence>
<keyword evidence="3" id="KW-0067">ATP-binding</keyword>
<keyword evidence="2" id="KW-0547">Nucleotide-binding</keyword>
<gene>
    <name evidence="5" type="ORF">US96_C0038G0007</name>
</gene>
<reference evidence="5 6" key="1">
    <citation type="journal article" date="2015" name="Nature">
        <title>rRNA introns, odd ribosomes, and small enigmatic genomes across a large radiation of phyla.</title>
        <authorList>
            <person name="Brown C.T."/>
            <person name="Hug L.A."/>
            <person name="Thomas B.C."/>
            <person name="Sharon I."/>
            <person name="Castelle C.J."/>
            <person name="Singh A."/>
            <person name="Wilkins M.J."/>
            <person name="Williams K.H."/>
            <person name="Banfield J.F."/>
        </authorList>
    </citation>
    <scope>NUCLEOTIDE SEQUENCE [LARGE SCALE GENOMIC DNA]</scope>
</reference>
<dbReference type="InterPro" id="IPR001482">
    <property type="entry name" value="T2SS/T4SS_dom"/>
</dbReference>
<dbReference type="Pfam" id="PF05157">
    <property type="entry name" value="MshEN"/>
    <property type="match status" value="1"/>
</dbReference>
<feature type="domain" description="AAA+ ATPase" evidence="4">
    <location>
        <begin position="321"/>
        <end position="473"/>
    </location>
</feature>
<evidence type="ECO:0000256" key="3">
    <source>
        <dbReference type="ARBA" id="ARBA00022840"/>
    </source>
</evidence>